<evidence type="ECO:0000313" key="3">
    <source>
        <dbReference type="Proteomes" id="UP000680638"/>
    </source>
</evidence>
<sequence>MGSKIEAAFIDRDGTIGGTGHFVHPDDFTLYPNAQTAIDLLKSNRIKVFAFTNQHRISRGEATIWQFENQFKAYGFDGAYICPHGMPEECECRKPKPGMLHRASAEHGLDLTRCVVIGDVGDTDLLAAHQVGALKILVKTGWGEGSLGAFRHRWKETEPDFVAADILEAVQWIVGRERAR</sequence>
<comment type="subcellular location">
    <subcellularLocation>
        <location evidence="1">Cytoplasm</location>
    </subcellularLocation>
</comment>
<proteinExistence type="inferred from homology"/>
<accession>A0ABQ4M504</accession>
<dbReference type="Pfam" id="PF13242">
    <property type="entry name" value="Hydrolase_like"/>
    <property type="match status" value="1"/>
</dbReference>
<comment type="similarity">
    <text evidence="1">Belongs to the gmhB family.</text>
</comment>
<reference evidence="2 3" key="1">
    <citation type="submission" date="2021-03" db="EMBL/GenBank/DDBJ databases">
        <title>Antimicrobial resistance genes in bacteria isolated from Japanese honey, and their potential for conferring macrolide and lincosamide resistance in the American foulbrood pathogen Paenibacillus larvae.</title>
        <authorList>
            <person name="Okamoto M."/>
            <person name="Kumagai M."/>
            <person name="Kanamori H."/>
            <person name="Takamatsu D."/>
        </authorList>
    </citation>
    <scope>NUCLEOTIDE SEQUENCE [LARGE SCALE GENOMIC DNA]</scope>
    <source>
        <strain evidence="2 3">J21TS3</strain>
    </source>
</reference>
<dbReference type="Proteomes" id="UP000680638">
    <property type="component" value="Unassembled WGS sequence"/>
</dbReference>
<dbReference type="InterPro" id="IPR004446">
    <property type="entry name" value="Heptose_bisP_phosphatase"/>
</dbReference>
<dbReference type="InterPro" id="IPR006549">
    <property type="entry name" value="HAD-SF_hydro_IIIA"/>
</dbReference>
<dbReference type="Gene3D" id="3.40.50.1000">
    <property type="entry name" value="HAD superfamily/HAD-like"/>
    <property type="match status" value="1"/>
</dbReference>
<dbReference type="NCBIfam" id="NF005264">
    <property type="entry name" value="PRK06769.1"/>
    <property type="match status" value="1"/>
</dbReference>
<keyword evidence="1" id="KW-0963">Cytoplasm</keyword>
<keyword evidence="1" id="KW-0378">Hydrolase</keyword>
<gene>
    <name evidence="2" type="ORF">J21TS3_48570</name>
</gene>
<dbReference type="InterPro" id="IPR023214">
    <property type="entry name" value="HAD_sf"/>
</dbReference>
<protein>
    <recommendedName>
        <fullName evidence="1">D,D-heptose 1,7-bisphosphate phosphatase</fullName>
        <ecNumber evidence="1">3.1.3.-</ecNumber>
    </recommendedName>
</protein>
<evidence type="ECO:0000313" key="2">
    <source>
        <dbReference type="EMBL" id="GIO70036.1"/>
    </source>
</evidence>
<dbReference type="EMBL" id="BORW01000044">
    <property type="protein sequence ID" value="GIO70036.1"/>
    <property type="molecule type" value="Genomic_DNA"/>
</dbReference>
<comment type="caution">
    <text evidence="2">The sequence shown here is derived from an EMBL/GenBank/DDBJ whole genome shotgun (WGS) entry which is preliminary data.</text>
</comment>
<organism evidence="2 3">
    <name type="scientific">Paenibacillus cookii</name>
    <dbReference type="NCBI Taxonomy" id="157839"/>
    <lineage>
        <taxon>Bacteria</taxon>
        <taxon>Bacillati</taxon>
        <taxon>Bacillota</taxon>
        <taxon>Bacilli</taxon>
        <taxon>Bacillales</taxon>
        <taxon>Paenibacillaceae</taxon>
        <taxon>Paenibacillus</taxon>
    </lineage>
</organism>
<keyword evidence="3" id="KW-1185">Reference proteome</keyword>
<dbReference type="PANTHER" id="PTHR42891:SF1">
    <property type="entry name" value="D-GLYCERO-BETA-D-MANNO-HEPTOSE-1,7-BISPHOSPHATE 7-PHOSPHATASE"/>
    <property type="match status" value="1"/>
</dbReference>
<dbReference type="EC" id="3.1.3.-" evidence="1"/>
<dbReference type="NCBIfam" id="TIGR01662">
    <property type="entry name" value="HAD-SF-IIIA"/>
    <property type="match status" value="1"/>
</dbReference>
<dbReference type="PANTHER" id="PTHR42891">
    <property type="entry name" value="D-GLYCERO-BETA-D-MANNO-HEPTOSE-1,7-BISPHOSPHATE 7-PHOSPHATASE"/>
    <property type="match status" value="1"/>
</dbReference>
<dbReference type="RefSeq" id="WP_036707173.1">
    <property type="nucleotide sequence ID" value="NZ_BORW01000044.1"/>
</dbReference>
<name>A0ABQ4M504_9BACL</name>
<evidence type="ECO:0000256" key="1">
    <source>
        <dbReference type="PIRNR" id="PIRNR004682"/>
    </source>
</evidence>
<dbReference type="PIRSF" id="PIRSF004682">
    <property type="entry name" value="GmhB"/>
    <property type="match status" value="1"/>
</dbReference>
<dbReference type="SUPFAM" id="SSF56784">
    <property type="entry name" value="HAD-like"/>
    <property type="match status" value="1"/>
</dbReference>
<dbReference type="InterPro" id="IPR036412">
    <property type="entry name" value="HAD-like_sf"/>
</dbReference>
<keyword evidence="1" id="KW-0119">Carbohydrate metabolism</keyword>